<dbReference type="PANTHER" id="PTHR15921">
    <property type="entry name" value="PRE-MRNA CLEAVAGE COMPLEX II"/>
    <property type="match status" value="1"/>
</dbReference>
<dbReference type="GO" id="GO:0000993">
    <property type="term" value="F:RNA polymerase II complex binding"/>
    <property type="evidence" value="ECO:0007669"/>
    <property type="project" value="InterPro"/>
</dbReference>
<name>A0A8S4A7P4_9EUPU</name>
<dbReference type="OrthoDB" id="343582at2759"/>
<reference evidence="3" key="1">
    <citation type="submission" date="2021-04" db="EMBL/GenBank/DDBJ databases">
        <authorList>
            <consortium name="Molecular Ecology Group"/>
        </authorList>
    </citation>
    <scope>NUCLEOTIDE SEQUENCE</scope>
</reference>
<dbReference type="Pfam" id="PF21936">
    <property type="entry name" value="Pcf11_C"/>
    <property type="match status" value="1"/>
</dbReference>
<feature type="compositionally biased region" description="Polar residues" evidence="1">
    <location>
        <begin position="802"/>
        <end position="812"/>
    </location>
</feature>
<accession>A0A8S4A7P4</accession>
<dbReference type="PANTHER" id="PTHR15921:SF3">
    <property type="entry name" value="PRE-MRNA CLEAVAGE COMPLEX 2 PROTEIN PCF11"/>
    <property type="match status" value="1"/>
</dbReference>
<feature type="compositionally biased region" description="Polar residues" evidence="1">
    <location>
        <begin position="745"/>
        <end position="755"/>
    </location>
</feature>
<feature type="region of interest" description="Disordered" evidence="1">
    <location>
        <begin position="735"/>
        <end position="812"/>
    </location>
</feature>
<organism evidence="3 4">
    <name type="scientific">Candidula unifasciata</name>
    <dbReference type="NCBI Taxonomy" id="100452"/>
    <lineage>
        <taxon>Eukaryota</taxon>
        <taxon>Metazoa</taxon>
        <taxon>Spiralia</taxon>
        <taxon>Lophotrochozoa</taxon>
        <taxon>Mollusca</taxon>
        <taxon>Gastropoda</taxon>
        <taxon>Heterobranchia</taxon>
        <taxon>Euthyneura</taxon>
        <taxon>Panpulmonata</taxon>
        <taxon>Eupulmonata</taxon>
        <taxon>Stylommatophora</taxon>
        <taxon>Helicina</taxon>
        <taxon>Helicoidea</taxon>
        <taxon>Geomitridae</taxon>
        <taxon>Candidula</taxon>
    </lineage>
</organism>
<feature type="compositionally biased region" description="Low complexity" evidence="1">
    <location>
        <begin position="320"/>
        <end position="337"/>
    </location>
</feature>
<sequence>MSSNQSVVPQPRRHMPGFSEPEMPYLQGHDGSQVPEGLRPQATPGSDSMHQQELPGSEGLRIPAPQASVIHPLLQPGIDNIRPTITVASEGNLRPIGPLIPESVRFSQPAAQMMPQPGQPIITQSGAIPSLLQPGTMRHGSNPRIGMARPNLMGFAGMTQGHQNPRILQQTQPVNLLAQGLLNQVASNMMSSTLQNMPDLAASLRALTQLNTVHPHGQPQMSTHPVIPPVHRHAPEDDHSAAMITGMQGSLFLGQQKMPVILPQQPVVPIRPLATVAPPLPIPVSVPLPGVTPMQGPSVSYGIAHPAVTTSDPNFIPGLSQPSAETTSSSSSTSATPSIDINNLLNKLLQAGLIKEPAKTDTSTTETIPALAPETAPPVVKEEPAVPVKKPIYVPDLTDFDTDKLRQTHAAVIEQLHEGVQCHTCAARFTLGDHEKYRAHLDWHFRQNKLEQEMVKVAKNRKWFYSIPDWVQYEELEDTMEKSRSEIFEQMRTGELPVSSAAHALSVRALEGKEVVKNPVASGIEGEDVCATCGDPFDQMWNEDTEEWILKNTIKVDGKTYHPVCYEDAQETPTPVTVPTKNPLELELQSQPKTVDSSSSVGKVLVKPEPMDITEETPVGNSEAVAANLQVKSEIKPEPSLEDSSELISSSAHVELKSASAHVELISSSSRDSTDLNSAIKNGKCADSAAATSTGAPSLAPPAATTTEVVVCQGPTLLSTIATTVVREVIPVSHEDPMSPWEMDSNPTPELSRTPTPEPIRSFTPAQSLSSESISSLAQGSDSLASEEPLPPAALASAASSGVSKTVEGSTK</sequence>
<evidence type="ECO:0000313" key="4">
    <source>
        <dbReference type="Proteomes" id="UP000678393"/>
    </source>
</evidence>
<comment type="caution">
    <text evidence="3">The sequence shown here is derived from an EMBL/GenBank/DDBJ whole genome shotgun (WGS) entry which is preliminary data.</text>
</comment>
<gene>
    <name evidence="3" type="ORF">CUNI_LOCUS19879</name>
</gene>
<evidence type="ECO:0000259" key="2">
    <source>
        <dbReference type="Pfam" id="PF21936"/>
    </source>
</evidence>
<dbReference type="GO" id="GO:0006369">
    <property type="term" value="P:termination of RNA polymerase II transcription"/>
    <property type="evidence" value="ECO:0007669"/>
    <property type="project" value="InterPro"/>
</dbReference>
<feature type="domain" description="Pcf11 C-terminal" evidence="2">
    <location>
        <begin position="529"/>
        <end position="567"/>
    </location>
</feature>
<evidence type="ECO:0000256" key="1">
    <source>
        <dbReference type="SAM" id="MobiDB-lite"/>
    </source>
</evidence>
<feature type="region of interest" description="Disordered" evidence="1">
    <location>
        <begin position="312"/>
        <end position="337"/>
    </location>
</feature>
<feature type="region of interest" description="Disordered" evidence="1">
    <location>
        <begin position="1"/>
        <end position="57"/>
    </location>
</feature>
<evidence type="ECO:0000313" key="3">
    <source>
        <dbReference type="EMBL" id="CAG5134321.1"/>
    </source>
</evidence>
<dbReference type="EMBL" id="CAJHNH020007046">
    <property type="protein sequence ID" value="CAG5134321.1"/>
    <property type="molecule type" value="Genomic_DNA"/>
</dbReference>
<keyword evidence="4" id="KW-1185">Reference proteome</keyword>
<dbReference type="GO" id="GO:0031124">
    <property type="term" value="P:mRNA 3'-end processing"/>
    <property type="evidence" value="ECO:0007669"/>
    <property type="project" value="InterPro"/>
</dbReference>
<dbReference type="GO" id="GO:0005737">
    <property type="term" value="C:cytoplasm"/>
    <property type="evidence" value="ECO:0007669"/>
    <property type="project" value="TreeGrafter"/>
</dbReference>
<dbReference type="InterPro" id="IPR045154">
    <property type="entry name" value="PCF11-like"/>
</dbReference>
<feature type="compositionally biased region" description="Low complexity" evidence="1">
    <location>
        <begin position="766"/>
        <end position="801"/>
    </location>
</feature>
<proteinExistence type="predicted"/>
<dbReference type="InterPro" id="IPR054127">
    <property type="entry name" value="Pcf11_C"/>
</dbReference>
<dbReference type="GO" id="GO:0005849">
    <property type="term" value="C:mRNA cleavage factor complex"/>
    <property type="evidence" value="ECO:0007669"/>
    <property type="project" value="TreeGrafter"/>
</dbReference>
<protein>
    <recommendedName>
        <fullName evidence="2">Pcf11 C-terminal domain-containing protein</fullName>
    </recommendedName>
</protein>
<dbReference type="GO" id="GO:0003729">
    <property type="term" value="F:mRNA binding"/>
    <property type="evidence" value="ECO:0007669"/>
    <property type="project" value="InterPro"/>
</dbReference>
<dbReference type="Proteomes" id="UP000678393">
    <property type="component" value="Unassembled WGS sequence"/>
</dbReference>
<dbReference type="AlphaFoldDB" id="A0A8S4A7P4"/>